<protein>
    <submittedName>
        <fullName evidence="1">Uncharacterized protein</fullName>
    </submittedName>
</protein>
<dbReference type="EMBL" id="KE356560">
    <property type="protein sequence ID" value="ERG92318.1"/>
    <property type="molecule type" value="Genomic_DNA"/>
</dbReference>
<gene>
    <name evidence="1" type="ORF">J07HQW1_02354</name>
</gene>
<proteinExistence type="predicted"/>
<dbReference type="Proteomes" id="UP000030649">
    <property type="component" value="Unassembled WGS sequence"/>
</dbReference>
<evidence type="ECO:0000313" key="1">
    <source>
        <dbReference type="EMBL" id="ERG92318.1"/>
    </source>
</evidence>
<organism evidence="1 2">
    <name type="scientific">Haloquadratum walsbyi J07HQW1</name>
    <dbReference type="NCBI Taxonomy" id="1238424"/>
    <lineage>
        <taxon>Archaea</taxon>
        <taxon>Methanobacteriati</taxon>
        <taxon>Methanobacteriota</taxon>
        <taxon>Stenosarchaea group</taxon>
        <taxon>Halobacteria</taxon>
        <taxon>Halobacteriales</taxon>
        <taxon>Haloferacaceae</taxon>
        <taxon>Haloquadratum</taxon>
    </lineage>
</organism>
<name>U1N767_9EURY</name>
<accession>U1N767</accession>
<evidence type="ECO:0000313" key="2">
    <source>
        <dbReference type="Proteomes" id="UP000030649"/>
    </source>
</evidence>
<reference evidence="1 2" key="1">
    <citation type="journal article" date="2013" name="PLoS ONE">
        <title>Assembly-driven community genomics of a hypersaline microbial ecosystem.</title>
        <authorList>
            <person name="Podell S."/>
            <person name="Ugalde J.A."/>
            <person name="Narasingarao P."/>
            <person name="Banfield J.F."/>
            <person name="Heidelberg K.B."/>
            <person name="Allen E.E."/>
        </authorList>
    </citation>
    <scope>NUCLEOTIDE SEQUENCE [LARGE SCALE GENOMIC DNA]</scope>
    <source>
        <strain evidence="2">J07HQW1</strain>
    </source>
</reference>
<dbReference type="HOGENOM" id="CLU_3338374_0_0_2"/>
<sequence length="37" mass="4294">MLAFDSQTQTDSFESTSDVYYPLKTIRSDDVTVFQKE</sequence>
<dbReference type="AlphaFoldDB" id="U1N767"/>